<organism evidence="2 3">
    <name type="scientific">Tupaiid herpesvirus 1 (strain 1)</name>
    <name type="common">TuHV-1</name>
    <name type="synonym">Herpesvirus tupaia (strain 1)</name>
    <dbReference type="NCBI Taxonomy" id="10397"/>
    <lineage>
        <taxon>Viruses</taxon>
        <taxon>Duplodnaviria</taxon>
        <taxon>Heunggongvirae</taxon>
        <taxon>Peploviricota</taxon>
        <taxon>Herviviricetes</taxon>
        <taxon>Herpesvirales</taxon>
        <taxon>Orthoherpesviridae</taxon>
        <taxon>Betaherpesvirinae</taxon>
        <taxon>Quwivirus</taxon>
        <taxon>Quwivirus tupaiidbeta1</taxon>
    </lineage>
</organism>
<organismHost>
    <name type="scientific">Tupaia belangeri</name>
    <name type="common">Common tree shrew</name>
    <name type="synonym">Tupaia glis belangeri</name>
    <dbReference type="NCBI Taxonomy" id="37347"/>
</organismHost>
<feature type="compositionally biased region" description="Polar residues" evidence="1">
    <location>
        <begin position="484"/>
        <end position="494"/>
    </location>
</feature>
<keyword evidence="3" id="KW-1185">Reference proteome</keyword>
<accession>Q91TQ5</accession>
<sequence>MSWPRRRTKAATTTPTTTVSASTAEAAWLSDAATMFHIGRLVQASVLGGEALAACVRDMMAQRVRLAHSSGLTVTISDAASPRTCWRGLEQVGQRYPPIVGRLTVFGVAGPPAAPPPAAGSAAASWEAPCRQMIFLMTDAWDVVVWYNDLLFYVAPSMQEFWVSPIVLEYDNAVFPLSERSYVTQYAGQVDDLIQFYHRLVYEKQVLENRWNRSQEGRICFAKEWNRLQYVLAHGSVVVRRGRLPPMFVDDETLFRHVTNEEYKRLLKQMILCANCLPIRSHASTAPVSSRRQHGAGAAPVYMTVWSYPTPPPDAAGTTAGTTAGAVAPPPVVVTSPWVAGSPVVTVSPVITASPVVGAAPVITASPVIGTGPVITTSPVLGTGPVITTSPVLGTGPVITTSPVIGAGPVITASPVVGAAPVLTASPLIGTPPLITTSPGSVVAPVLNALPVTADSAAVLEPRPRPDPESERAARDRARLATVRISSPGFSTDGTAGRPRDLP</sequence>
<protein>
    <submittedName>
        <fullName evidence="2">T38</fullName>
    </submittedName>
</protein>
<dbReference type="GeneID" id="921250"/>
<feature type="region of interest" description="Disordered" evidence="1">
    <location>
        <begin position="460"/>
        <end position="503"/>
    </location>
</feature>
<proteinExistence type="predicted"/>
<name>Q91TQ5_TUHV1</name>
<evidence type="ECO:0000313" key="3">
    <source>
        <dbReference type="Proteomes" id="UP000137095"/>
    </source>
</evidence>
<dbReference type="OrthoDB" id="12823at10239"/>
<evidence type="ECO:0000313" key="2">
    <source>
        <dbReference type="EMBL" id="AAK57082.1"/>
    </source>
</evidence>
<dbReference type="RefSeq" id="NP_116387.1">
    <property type="nucleotide sequence ID" value="NC_002794.1"/>
</dbReference>
<reference evidence="2 3" key="1">
    <citation type="journal article" date="2001" name="J. Virol.">
        <title>Analysis and characterization of the complete genome of tupaia (tree shrew) herpesvirus.</title>
        <authorList>
            <person name="Bahr U."/>
            <person name="Darai G."/>
        </authorList>
    </citation>
    <scope>NUCLEOTIDE SEQUENCE [LARGE SCALE GENOMIC DNA]</scope>
    <source>
        <strain evidence="2">2</strain>
    </source>
</reference>
<feature type="compositionally biased region" description="Basic and acidic residues" evidence="1">
    <location>
        <begin position="462"/>
        <end position="479"/>
    </location>
</feature>
<dbReference type="EMBL" id="AF281817">
    <property type="protein sequence ID" value="AAK57082.1"/>
    <property type="molecule type" value="Genomic_DNA"/>
</dbReference>
<evidence type="ECO:0000256" key="1">
    <source>
        <dbReference type="SAM" id="MobiDB-lite"/>
    </source>
</evidence>
<dbReference type="Proteomes" id="UP000137095">
    <property type="component" value="Segment"/>
</dbReference>
<dbReference type="KEGG" id="vg:921250"/>